<keyword evidence="7" id="KW-0998">Cell outer membrane</keyword>
<dbReference type="PANTHER" id="PTHR35093:SF3">
    <property type="entry name" value="LONG-CHAIN FATTY ACID TRANSPORT PROTEIN"/>
    <property type="match status" value="1"/>
</dbReference>
<keyword evidence="3" id="KW-1134">Transmembrane beta strand</keyword>
<feature type="chain" id="PRO_5012628735" evidence="8">
    <location>
        <begin position="29"/>
        <end position="460"/>
    </location>
</feature>
<dbReference type="RefSeq" id="WP_162125804.1">
    <property type="nucleotide sequence ID" value="NZ_OCND01000007.1"/>
</dbReference>
<dbReference type="Proteomes" id="UP000219374">
    <property type="component" value="Unassembled WGS sequence"/>
</dbReference>
<evidence type="ECO:0000256" key="8">
    <source>
        <dbReference type="SAM" id="SignalP"/>
    </source>
</evidence>
<comment type="subcellular location">
    <subcellularLocation>
        <location evidence="1">Cell outer membrane</location>
        <topology evidence="1">Multi-pass membrane protein</topology>
    </subcellularLocation>
</comment>
<gene>
    <name evidence="9" type="ORF">SAMN06296416_107120</name>
</gene>
<feature type="signal peptide" evidence="8">
    <location>
        <begin position="1"/>
        <end position="28"/>
    </location>
</feature>
<keyword evidence="4" id="KW-0812">Transmembrane</keyword>
<proteinExistence type="inferred from homology"/>
<dbReference type="AlphaFoldDB" id="A0A286D9Y8"/>
<dbReference type="Gene3D" id="2.40.160.60">
    <property type="entry name" value="Outer membrane protein transport protein (OMPP1/FadL/TodX)"/>
    <property type="match status" value="1"/>
</dbReference>
<dbReference type="Pfam" id="PF03349">
    <property type="entry name" value="Toluene_X"/>
    <property type="match status" value="1"/>
</dbReference>
<evidence type="ECO:0000256" key="2">
    <source>
        <dbReference type="ARBA" id="ARBA00008163"/>
    </source>
</evidence>
<comment type="similarity">
    <text evidence="2">Belongs to the OmpP1/FadL family.</text>
</comment>
<name>A0A286D9Y8_9GAMM</name>
<dbReference type="SUPFAM" id="SSF56935">
    <property type="entry name" value="Porins"/>
    <property type="match status" value="1"/>
</dbReference>
<evidence type="ECO:0000256" key="5">
    <source>
        <dbReference type="ARBA" id="ARBA00022729"/>
    </source>
</evidence>
<evidence type="ECO:0000256" key="4">
    <source>
        <dbReference type="ARBA" id="ARBA00022692"/>
    </source>
</evidence>
<organism evidence="9 10">
    <name type="scientific">Pseudoxanthomonas wuyuanensis</name>
    <dbReference type="NCBI Taxonomy" id="1073196"/>
    <lineage>
        <taxon>Bacteria</taxon>
        <taxon>Pseudomonadati</taxon>
        <taxon>Pseudomonadota</taxon>
        <taxon>Gammaproteobacteria</taxon>
        <taxon>Lysobacterales</taxon>
        <taxon>Lysobacteraceae</taxon>
        <taxon>Pseudoxanthomonas</taxon>
    </lineage>
</organism>
<evidence type="ECO:0000256" key="3">
    <source>
        <dbReference type="ARBA" id="ARBA00022452"/>
    </source>
</evidence>
<evidence type="ECO:0000313" key="10">
    <source>
        <dbReference type="Proteomes" id="UP000219374"/>
    </source>
</evidence>
<evidence type="ECO:0000256" key="1">
    <source>
        <dbReference type="ARBA" id="ARBA00004571"/>
    </source>
</evidence>
<evidence type="ECO:0000256" key="6">
    <source>
        <dbReference type="ARBA" id="ARBA00023136"/>
    </source>
</evidence>
<dbReference type="EMBL" id="OCND01000007">
    <property type="protein sequence ID" value="SOD55442.1"/>
    <property type="molecule type" value="Genomic_DNA"/>
</dbReference>
<dbReference type="GO" id="GO:0015483">
    <property type="term" value="F:long-chain fatty acid transporting porin activity"/>
    <property type="evidence" value="ECO:0007669"/>
    <property type="project" value="TreeGrafter"/>
</dbReference>
<reference evidence="9 10" key="1">
    <citation type="submission" date="2017-09" db="EMBL/GenBank/DDBJ databases">
        <authorList>
            <person name="Ehlers B."/>
            <person name="Leendertz F.H."/>
        </authorList>
    </citation>
    <scope>NUCLEOTIDE SEQUENCE [LARGE SCALE GENOMIC DNA]</scope>
    <source>
        <strain evidence="9 10">CGMCC 1.10978</strain>
    </source>
</reference>
<evidence type="ECO:0000313" key="9">
    <source>
        <dbReference type="EMBL" id="SOD55442.1"/>
    </source>
</evidence>
<accession>A0A286D9Y8</accession>
<dbReference type="PANTHER" id="PTHR35093">
    <property type="entry name" value="OUTER MEMBRANE PROTEIN NMB0088-RELATED"/>
    <property type="match status" value="1"/>
</dbReference>
<evidence type="ECO:0000256" key="7">
    <source>
        <dbReference type="ARBA" id="ARBA00023237"/>
    </source>
</evidence>
<sequence>MEFANNLTRVTALAFGIASALACGQAQASAFQLRENSVKAQGRAMAGSASAYGDASVVANNPAMMSTFKEKTLQADVTAVDLSFEFTGGGNAAAGSALQQPLTGGDGGDAGDLTPVPASAFILPLSGSFEYVTLGMMVSAPFGLKTDYDRNWVGRYHAVESDVRIIDLTLSASLELSERFSVGVGAIIERSDVTLSNAIDFGTGICANPATQSLCFMPNPITGPYGPQKNDGFVSVEGDDTSFGWLFGVSWRPTDRLSLGYTHRSEIKHEVSGTATFEVPANAAFLTSTGQYVTGPGGAKLTLPSTDTFSATFQATDRLAVMAEASLTGWESLEEVRIEFGNPAQPDSAEDYNWGDSWFYSVGAEYKISDRFTVRGGVGRDESPVSLPYRTPRMPDQDRNWYAVGLTWAATDNLEISGSYTRIQLADDPQVDLVSSSGSRLVGTYDGGADLYGISMQYRF</sequence>
<dbReference type="InterPro" id="IPR005017">
    <property type="entry name" value="OMPP1/FadL/TodX"/>
</dbReference>
<dbReference type="GO" id="GO:0009279">
    <property type="term" value="C:cell outer membrane"/>
    <property type="evidence" value="ECO:0007669"/>
    <property type="project" value="UniProtKB-SubCell"/>
</dbReference>
<keyword evidence="10" id="KW-1185">Reference proteome</keyword>
<keyword evidence="6" id="KW-0472">Membrane</keyword>
<keyword evidence="5 8" id="KW-0732">Signal</keyword>
<protein>
    <submittedName>
        <fullName evidence="9">Long-chain fatty acid transport protein</fullName>
    </submittedName>
</protein>